<sequence length="654" mass="72565">MHIQRFGLLSVLTLLINASLPAAEKAAKDTVYVLPKVIFVENAIVDETLIRDNATLLIRVSEQQIRDLNALDLPSALRRVPGVTISRYNLVGSYGGAEGGTIYIRGMGAERPGASIQTLVDGVPKFVGVWTHPLMDVLSVDRLERIDIYNSPQPVLWGNMSLGAVNLVTRRMREAGQRTDLTMLGGQDNTYNFVFNHGARSGAFDYYLGASVKGSQGHRPQADGQLRSYWGRLGYSLAEGWDLSLIASSSDNWADDPGPVGSPPPKRARFNTGDATFNLTLSNTAENRNGYIRYYLDDGKINWEQWNTAGNEWFNTRTDYLNQGLRVQEIFSLEPSTELTVGFDYDSYGGKAFEEHQNPANSLRMPVKDFSNTAAYVSLEHAFRLNAGLTLSPSAGIRVNHHSVFAGQTAPEAGLSLAGEHWNLYGNYSHAFNYAGVYTAWFYNITWHYQNEAYSSLKPERLDHYELGLKLTPAARTGIDIGIFYDRGRDKIRFIAPPPPPPSFANIDRYHIFGMQTLLSFSPLERLALFTGLTLLNPSPEKLPQAPDYTFTLGGNLRFMRYFQISLDLEAQADKYVTNPRFTNVGAAGATVARTGSYAVLNGKLSYYPGRPGGRGRNSQFFLAVENLTDTDYEYLPGYPMPGTTVFAGVTLDY</sequence>
<dbReference type="InterPro" id="IPR037066">
    <property type="entry name" value="Plug_dom_sf"/>
</dbReference>
<dbReference type="PANTHER" id="PTHR30069">
    <property type="entry name" value="TONB-DEPENDENT OUTER MEMBRANE RECEPTOR"/>
    <property type="match status" value="1"/>
</dbReference>
<evidence type="ECO:0000256" key="2">
    <source>
        <dbReference type="ARBA" id="ARBA00022448"/>
    </source>
</evidence>
<dbReference type="InterPro" id="IPR039426">
    <property type="entry name" value="TonB-dep_rcpt-like"/>
</dbReference>
<dbReference type="SUPFAM" id="SSF56935">
    <property type="entry name" value="Porins"/>
    <property type="match status" value="1"/>
</dbReference>
<protein>
    <recommendedName>
        <fullName evidence="10">TonB-dependent receptor plug domain-containing protein</fullName>
    </recommendedName>
</protein>
<organism evidence="11 12">
    <name type="scientific">Candidatus Glassbacteria bacterium RIFCSPLOWO2_12_FULL_58_11</name>
    <dbReference type="NCBI Taxonomy" id="1817867"/>
    <lineage>
        <taxon>Bacteria</taxon>
        <taxon>Candidatus Glassiibacteriota</taxon>
    </lineage>
</organism>
<dbReference type="PANTHER" id="PTHR30069:SF29">
    <property type="entry name" value="HEMOGLOBIN AND HEMOGLOBIN-HAPTOGLOBIN-BINDING PROTEIN 1-RELATED"/>
    <property type="match status" value="1"/>
</dbReference>
<dbReference type="Gene3D" id="2.170.130.10">
    <property type="entry name" value="TonB-dependent receptor, plug domain"/>
    <property type="match status" value="1"/>
</dbReference>
<evidence type="ECO:0000256" key="7">
    <source>
        <dbReference type="ARBA" id="ARBA00023237"/>
    </source>
</evidence>
<dbReference type="GO" id="GO:0015344">
    <property type="term" value="F:siderophore uptake transmembrane transporter activity"/>
    <property type="evidence" value="ECO:0007669"/>
    <property type="project" value="TreeGrafter"/>
</dbReference>
<evidence type="ECO:0000256" key="5">
    <source>
        <dbReference type="ARBA" id="ARBA00022729"/>
    </source>
</evidence>
<dbReference type="Proteomes" id="UP000179129">
    <property type="component" value="Unassembled WGS sequence"/>
</dbReference>
<comment type="similarity">
    <text evidence="8">Belongs to the TonB-dependent receptor family.</text>
</comment>
<evidence type="ECO:0000259" key="10">
    <source>
        <dbReference type="Pfam" id="PF07715"/>
    </source>
</evidence>
<keyword evidence="7 8" id="KW-0998">Cell outer membrane</keyword>
<evidence type="ECO:0000256" key="3">
    <source>
        <dbReference type="ARBA" id="ARBA00022452"/>
    </source>
</evidence>
<keyword evidence="5 9" id="KW-0732">Signal</keyword>
<dbReference type="EMBL" id="MFIX01000155">
    <property type="protein sequence ID" value="OGG03221.1"/>
    <property type="molecule type" value="Genomic_DNA"/>
</dbReference>
<dbReference type="Pfam" id="PF07715">
    <property type="entry name" value="Plug"/>
    <property type="match status" value="1"/>
</dbReference>
<comment type="subcellular location">
    <subcellularLocation>
        <location evidence="1 8">Cell outer membrane</location>
        <topology evidence="1 8">Multi-pass membrane protein</topology>
    </subcellularLocation>
</comment>
<dbReference type="PROSITE" id="PS52016">
    <property type="entry name" value="TONB_DEPENDENT_REC_3"/>
    <property type="match status" value="1"/>
</dbReference>
<dbReference type="GO" id="GO:0044718">
    <property type="term" value="P:siderophore transmembrane transport"/>
    <property type="evidence" value="ECO:0007669"/>
    <property type="project" value="TreeGrafter"/>
</dbReference>
<keyword evidence="4 8" id="KW-0812">Transmembrane</keyword>
<keyword evidence="3 8" id="KW-1134">Transmembrane beta strand</keyword>
<dbReference type="Gene3D" id="2.40.170.20">
    <property type="entry name" value="TonB-dependent receptor, beta-barrel domain"/>
    <property type="match status" value="1"/>
</dbReference>
<proteinExistence type="inferred from homology"/>
<evidence type="ECO:0000256" key="6">
    <source>
        <dbReference type="ARBA" id="ARBA00023136"/>
    </source>
</evidence>
<evidence type="ECO:0000256" key="9">
    <source>
        <dbReference type="SAM" id="SignalP"/>
    </source>
</evidence>
<dbReference type="STRING" id="1817867.A3F83_04285"/>
<reference evidence="11 12" key="1">
    <citation type="journal article" date="2016" name="Nat. Commun.">
        <title>Thousands of microbial genomes shed light on interconnected biogeochemical processes in an aquifer system.</title>
        <authorList>
            <person name="Anantharaman K."/>
            <person name="Brown C.T."/>
            <person name="Hug L.A."/>
            <person name="Sharon I."/>
            <person name="Castelle C.J."/>
            <person name="Probst A.J."/>
            <person name="Thomas B.C."/>
            <person name="Singh A."/>
            <person name="Wilkins M.J."/>
            <person name="Karaoz U."/>
            <person name="Brodie E.L."/>
            <person name="Williams K.H."/>
            <person name="Hubbard S.S."/>
            <person name="Banfield J.F."/>
        </authorList>
    </citation>
    <scope>NUCLEOTIDE SEQUENCE [LARGE SCALE GENOMIC DNA]</scope>
</reference>
<comment type="caution">
    <text evidence="11">The sequence shown here is derived from an EMBL/GenBank/DDBJ whole genome shotgun (WGS) entry which is preliminary data.</text>
</comment>
<evidence type="ECO:0000256" key="8">
    <source>
        <dbReference type="PROSITE-ProRule" id="PRU01360"/>
    </source>
</evidence>
<accession>A0A1F5YSN0</accession>
<dbReference type="InterPro" id="IPR036942">
    <property type="entry name" value="Beta-barrel_TonB_sf"/>
</dbReference>
<keyword evidence="2 8" id="KW-0813">Transport</keyword>
<dbReference type="GO" id="GO:0009279">
    <property type="term" value="C:cell outer membrane"/>
    <property type="evidence" value="ECO:0007669"/>
    <property type="project" value="UniProtKB-SubCell"/>
</dbReference>
<gene>
    <name evidence="11" type="ORF">A3F83_04285</name>
</gene>
<keyword evidence="6 8" id="KW-0472">Membrane</keyword>
<name>A0A1F5YSN0_9BACT</name>
<feature type="chain" id="PRO_5009522644" description="TonB-dependent receptor plug domain-containing protein" evidence="9">
    <location>
        <begin position="23"/>
        <end position="654"/>
    </location>
</feature>
<evidence type="ECO:0000256" key="1">
    <source>
        <dbReference type="ARBA" id="ARBA00004571"/>
    </source>
</evidence>
<evidence type="ECO:0000313" key="12">
    <source>
        <dbReference type="Proteomes" id="UP000179129"/>
    </source>
</evidence>
<feature type="domain" description="TonB-dependent receptor plug" evidence="10">
    <location>
        <begin position="59"/>
        <end position="165"/>
    </location>
</feature>
<evidence type="ECO:0000313" key="11">
    <source>
        <dbReference type="EMBL" id="OGG03221.1"/>
    </source>
</evidence>
<dbReference type="AlphaFoldDB" id="A0A1F5YSN0"/>
<evidence type="ECO:0000256" key="4">
    <source>
        <dbReference type="ARBA" id="ARBA00022692"/>
    </source>
</evidence>
<feature type="signal peptide" evidence="9">
    <location>
        <begin position="1"/>
        <end position="22"/>
    </location>
</feature>
<dbReference type="InterPro" id="IPR012910">
    <property type="entry name" value="Plug_dom"/>
</dbReference>